<reference evidence="1" key="2">
    <citation type="submission" date="2017-02" db="EMBL/GenBank/DDBJ databases">
        <authorList>
            <person name="Zhang H."/>
        </authorList>
    </citation>
    <scope>NUCLEOTIDE SEQUENCE</scope>
    <source>
        <strain evidence="1">RZS01</strain>
    </source>
</reference>
<gene>
    <name evidence="1" type="ORF">B0W47_11510</name>
    <name evidence="2" type="ORF">CDI09_11015</name>
</gene>
<dbReference type="GO" id="GO:0005509">
    <property type="term" value="F:calcium ion binding"/>
    <property type="evidence" value="ECO:0007669"/>
    <property type="project" value="InterPro"/>
</dbReference>
<dbReference type="Proteomes" id="UP000247512">
    <property type="component" value="Unassembled WGS sequence"/>
</dbReference>
<sequence length="478" mass="46716">MGYVTVAGATGLTLGLNQDTTALMQDMQQNAAQNAQNALNAINEGIPRTEITALEGDGNNPAWGAVLAAQAVGVVAIDGALREDSGGSIETLAGAGTYDASAGTVEIGSETGSVLDQSINIQGGSGTTNVMDGDAGTVVYAGGSGNVDYYAAAGDTFFLSGAGQDVIHTMGGTDTIVAYDSTPTVTGDWTAPGAAGAAATQFSGDGSMLDVLNGVVVQDTQFDTVNTTVLGGFFNGESGGSTATITGGAYDTINGGSSLVVNNLDDSTINASSGLTVSGGVQDTISASQSATLIGVDQASIVSVAGTLSFISGNGASPVSDTVTGSNATIFGAAGLDLSAGTSGTTTYYAGSGNETLDGGASGSVYAVAGNGNDSLAGGTGSSTLVGGMGNDTLAGGKGATEFEFIKGKDSGTDIIQDFGKSAGNAILLSGYDATPASIQSMLDQATIAGGNTTVSLDDQTQITFVGVTDLKAQNFKS</sequence>
<dbReference type="Pfam" id="PF00353">
    <property type="entry name" value="HemolysinCabind"/>
    <property type="match status" value="2"/>
</dbReference>
<proteinExistence type="predicted"/>
<name>A0A9N7CI25_9PROT</name>
<dbReference type="OrthoDB" id="7283520at2"/>
<reference evidence="2 4" key="3">
    <citation type="submission" date="2017-06" db="EMBL/GenBank/DDBJ databases">
        <title>A draft genome sequence of Komagataeibacter nataicola LMG 1536.</title>
        <authorList>
            <person name="Skraban J."/>
            <person name="Cleenwerck I."/>
            <person name="Vandamme P."/>
            <person name="Trcek J."/>
        </authorList>
    </citation>
    <scope>NUCLEOTIDE SEQUENCE [LARGE SCALE GENOMIC DNA]</scope>
    <source>
        <strain evidence="2 4">LMG 1536</strain>
    </source>
</reference>
<dbReference type="RefSeq" id="WP_078526182.1">
    <property type="nucleotide sequence ID" value="NZ_CP019875.1"/>
</dbReference>
<organism evidence="1 3">
    <name type="scientific">Komagataeibacter nataicola</name>
    <dbReference type="NCBI Taxonomy" id="265960"/>
    <lineage>
        <taxon>Bacteria</taxon>
        <taxon>Pseudomonadati</taxon>
        <taxon>Pseudomonadota</taxon>
        <taxon>Alphaproteobacteria</taxon>
        <taxon>Acetobacterales</taxon>
        <taxon>Acetobacteraceae</taxon>
        <taxon>Komagataeibacter</taxon>
    </lineage>
</organism>
<dbReference type="Proteomes" id="UP000189683">
    <property type="component" value="Chromosome"/>
</dbReference>
<evidence type="ECO:0000313" key="1">
    <source>
        <dbReference type="EMBL" id="AQU87995.1"/>
    </source>
</evidence>
<dbReference type="EMBL" id="CP019875">
    <property type="protein sequence ID" value="AQU87995.1"/>
    <property type="molecule type" value="Genomic_DNA"/>
</dbReference>
<evidence type="ECO:0000313" key="2">
    <source>
        <dbReference type="EMBL" id="PYD65904.1"/>
    </source>
</evidence>
<keyword evidence="4" id="KW-1185">Reference proteome</keyword>
<dbReference type="Gene3D" id="2.150.10.10">
    <property type="entry name" value="Serralysin-like metalloprotease, C-terminal"/>
    <property type="match status" value="1"/>
</dbReference>
<dbReference type="InterPro" id="IPR001343">
    <property type="entry name" value="Hemolysn_Ca-bd"/>
</dbReference>
<accession>A0A9N7CI25</accession>
<dbReference type="KEGG" id="kna:B0W47_11510"/>
<evidence type="ECO:0000313" key="4">
    <source>
        <dbReference type="Proteomes" id="UP000247512"/>
    </source>
</evidence>
<dbReference type="PRINTS" id="PR00313">
    <property type="entry name" value="CABNDNGRPT"/>
</dbReference>
<protein>
    <submittedName>
        <fullName evidence="1">Uncharacterized protein</fullName>
    </submittedName>
</protein>
<dbReference type="InterPro" id="IPR011049">
    <property type="entry name" value="Serralysin-like_metalloprot_C"/>
</dbReference>
<evidence type="ECO:0000313" key="3">
    <source>
        <dbReference type="Proteomes" id="UP000189683"/>
    </source>
</evidence>
<reference evidence="3" key="1">
    <citation type="submission" date="2017-02" db="EMBL/GenBank/DDBJ databases">
        <title>zhang.</title>
        <authorList>
            <person name="Zhang H."/>
        </authorList>
    </citation>
    <scope>NUCLEOTIDE SEQUENCE [LARGE SCALE GENOMIC DNA]</scope>
    <source>
        <strain evidence="3">RZS01</strain>
    </source>
</reference>
<dbReference type="SUPFAM" id="SSF51120">
    <property type="entry name" value="beta-Roll"/>
    <property type="match status" value="1"/>
</dbReference>
<dbReference type="AlphaFoldDB" id="A0A9N7CI25"/>
<dbReference type="EMBL" id="NIRT01000019">
    <property type="protein sequence ID" value="PYD65904.1"/>
    <property type="molecule type" value="Genomic_DNA"/>
</dbReference>